<dbReference type="InterPro" id="IPR051628">
    <property type="entry name" value="LUBAC_E3_Ligases"/>
</dbReference>
<protein>
    <recommendedName>
        <fullName evidence="13">RanBP-type and C3HC4-type zinc finger-containing protein 1</fullName>
    </recommendedName>
</protein>
<keyword evidence="5 8" id="KW-0863">Zinc-finger</keyword>
<sequence length="172" mass="19474">MHLEKSELVPNAEEFTCPVCFVDCADNEGVTLRDCLHAFCRPCLVNTIQFSEEAEVKCPYRDDNYACDSTLQDREIRALVPADVYEQLLARSMALAEKRMGAQAFHCKTPDCKGWCVLEENINVFPCPVCRHTNCLTCQAIHDGLNCKQYQEGLNKDSETNADAKRTKDMLE</sequence>
<gene>
    <name evidence="11" type="ORF">J437_LFUL013163</name>
</gene>
<feature type="non-terminal residue" evidence="11">
    <location>
        <position position="1"/>
    </location>
</feature>
<dbReference type="FunFam" id="3.30.40.10:FF:000137">
    <property type="entry name" value="RanBP-type and C3HC4-type zinc finger-containing protein 1"/>
    <property type="match status" value="1"/>
</dbReference>
<feature type="domain" description="RING-type" evidence="9">
    <location>
        <begin position="17"/>
        <end position="59"/>
    </location>
</feature>
<dbReference type="EMBL" id="KZ308714">
    <property type="protein sequence ID" value="KAG8233383.1"/>
    <property type="molecule type" value="Genomic_DNA"/>
</dbReference>
<dbReference type="GO" id="GO:0004842">
    <property type="term" value="F:ubiquitin-protein transferase activity"/>
    <property type="evidence" value="ECO:0007669"/>
    <property type="project" value="TreeGrafter"/>
</dbReference>
<dbReference type="SUPFAM" id="SSF57850">
    <property type="entry name" value="RING/U-box"/>
    <property type="match status" value="2"/>
</dbReference>
<dbReference type="InterPro" id="IPR047559">
    <property type="entry name" value="HOIL1_RBR_mRING-HC-C3HC3D"/>
</dbReference>
<comment type="pathway">
    <text evidence="1">Protein modification; protein ubiquitination.</text>
</comment>
<keyword evidence="6" id="KW-0833">Ubl conjugation pathway</keyword>
<dbReference type="InterPro" id="IPR017907">
    <property type="entry name" value="Znf_RING_CS"/>
</dbReference>
<comment type="caution">
    <text evidence="11">The sequence shown here is derived from an EMBL/GenBank/DDBJ whole genome shotgun (WGS) entry which is preliminary data.</text>
</comment>
<keyword evidence="3" id="KW-0479">Metal-binding</keyword>
<dbReference type="GO" id="GO:0008270">
    <property type="term" value="F:zinc ion binding"/>
    <property type="evidence" value="ECO:0007669"/>
    <property type="project" value="UniProtKB-KW"/>
</dbReference>
<dbReference type="GO" id="GO:0043161">
    <property type="term" value="P:proteasome-mediated ubiquitin-dependent protein catabolic process"/>
    <property type="evidence" value="ECO:0007669"/>
    <property type="project" value="TreeGrafter"/>
</dbReference>
<name>A0A8K0KJD3_LADFU</name>
<keyword evidence="4" id="KW-0677">Repeat</keyword>
<dbReference type="GO" id="GO:0097039">
    <property type="term" value="P:protein linear polyubiquitination"/>
    <property type="evidence" value="ECO:0007669"/>
    <property type="project" value="TreeGrafter"/>
</dbReference>
<dbReference type="InterPro" id="IPR047558">
    <property type="entry name" value="BRcat_RBR_HOIL1"/>
</dbReference>
<dbReference type="GO" id="GO:0071797">
    <property type="term" value="C:LUBAC complex"/>
    <property type="evidence" value="ECO:0007669"/>
    <property type="project" value="TreeGrafter"/>
</dbReference>
<dbReference type="InterPro" id="IPR013083">
    <property type="entry name" value="Znf_RING/FYVE/PHD"/>
</dbReference>
<dbReference type="GO" id="GO:0043130">
    <property type="term" value="F:ubiquitin binding"/>
    <property type="evidence" value="ECO:0007669"/>
    <property type="project" value="TreeGrafter"/>
</dbReference>
<dbReference type="PROSITE" id="PS50089">
    <property type="entry name" value="ZF_RING_2"/>
    <property type="match status" value="1"/>
</dbReference>
<evidence type="ECO:0008006" key="13">
    <source>
        <dbReference type="Google" id="ProtNLM"/>
    </source>
</evidence>
<evidence type="ECO:0000256" key="8">
    <source>
        <dbReference type="PROSITE-ProRule" id="PRU00175"/>
    </source>
</evidence>
<proteinExistence type="predicted"/>
<dbReference type="InterPro" id="IPR044066">
    <property type="entry name" value="TRIAD_supradom"/>
</dbReference>
<dbReference type="Proteomes" id="UP000792457">
    <property type="component" value="Unassembled WGS sequence"/>
</dbReference>
<dbReference type="PANTHER" id="PTHR22770">
    <property type="entry name" value="UBIQUITIN CONJUGATING ENZYME 7 INTERACTING PROTEIN-RELATED"/>
    <property type="match status" value="1"/>
</dbReference>
<evidence type="ECO:0000313" key="11">
    <source>
        <dbReference type="EMBL" id="KAG8233383.1"/>
    </source>
</evidence>
<dbReference type="PROSITE" id="PS00518">
    <property type="entry name" value="ZF_RING_1"/>
    <property type="match status" value="1"/>
</dbReference>
<feature type="domain" description="RING-type" evidence="10">
    <location>
        <begin position="13"/>
        <end position="172"/>
    </location>
</feature>
<evidence type="ECO:0000259" key="10">
    <source>
        <dbReference type="PROSITE" id="PS51873"/>
    </source>
</evidence>
<keyword evidence="2" id="KW-0808">Transferase</keyword>
<organism evidence="11 12">
    <name type="scientific">Ladona fulva</name>
    <name type="common">Scarce chaser dragonfly</name>
    <name type="synonym">Libellula fulva</name>
    <dbReference type="NCBI Taxonomy" id="123851"/>
    <lineage>
        <taxon>Eukaryota</taxon>
        <taxon>Metazoa</taxon>
        <taxon>Ecdysozoa</taxon>
        <taxon>Arthropoda</taxon>
        <taxon>Hexapoda</taxon>
        <taxon>Insecta</taxon>
        <taxon>Pterygota</taxon>
        <taxon>Palaeoptera</taxon>
        <taxon>Odonata</taxon>
        <taxon>Epiprocta</taxon>
        <taxon>Anisoptera</taxon>
        <taxon>Libelluloidea</taxon>
        <taxon>Libellulidae</taxon>
        <taxon>Ladona</taxon>
    </lineage>
</organism>
<accession>A0A8K0KJD3</accession>
<evidence type="ECO:0000256" key="1">
    <source>
        <dbReference type="ARBA" id="ARBA00004906"/>
    </source>
</evidence>
<dbReference type="InterPro" id="IPR001841">
    <property type="entry name" value="Znf_RING"/>
</dbReference>
<dbReference type="Pfam" id="PF00097">
    <property type="entry name" value="zf-C3HC4"/>
    <property type="match status" value="1"/>
</dbReference>
<evidence type="ECO:0000313" key="12">
    <source>
        <dbReference type="Proteomes" id="UP000792457"/>
    </source>
</evidence>
<evidence type="ECO:0000256" key="5">
    <source>
        <dbReference type="ARBA" id="ARBA00022771"/>
    </source>
</evidence>
<reference evidence="11" key="2">
    <citation type="submission" date="2017-10" db="EMBL/GenBank/DDBJ databases">
        <title>Ladona fulva Genome sequencing and assembly.</title>
        <authorList>
            <person name="Murali S."/>
            <person name="Richards S."/>
            <person name="Bandaranaike D."/>
            <person name="Bellair M."/>
            <person name="Blankenburg K."/>
            <person name="Chao H."/>
            <person name="Dinh H."/>
            <person name="Doddapaneni H."/>
            <person name="Dugan-Rocha S."/>
            <person name="Elkadiri S."/>
            <person name="Gnanaolivu R."/>
            <person name="Hernandez B."/>
            <person name="Skinner E."/>
            <person name="Javaid M."/>
            <person name="Lee S."/>
            <person name="Li M."/>
            <person name="Ming W."/>
            <person name="Munidasa M."/>
            <person name="Muniz J."/>
            <person name="Nguyen L."/>
            <person name="Hughes D."/>
            <person name="Osuji N."/>
            <person name="Pu L.-L."/>
            <person name="Puazo M."/>
            <person name="Qu C."/>
            <person name="Quiroz J."/>
            <person name="Raj R."/>
            <person name="Weissenberger G."/>
            <person name="Xin Y."/>
            <person name="Zou X."/>
            <person name="Han Y."/>
            <person name="Worley K."/>
            <person name="Muzny D."/>
            <person name="Gibbs R."/>
        </authorList>
    </citation>
    <scope>NUCLEOTIDE SEQUENCE</scope>
    <source>
        <strain evidence="11">Sampled in the wild</strain>
    </source>
</reference>
<evidence type="ECO:0000256" key="7">
    <source>
        <dbReference type="ARBA" id="ARBA00022833"/>
    </source>
</evidence>
<dbReference type="PANTHER" id="PTHR22770:SF13">
    <property type="entry name" value="RING-TYPE DOMAIN-CONTAINING PROTEIN"/>
    <property type="match status" value="1"/>
</dbReference>
<evidence type="ECO:0000256" key="4">
    <source>
        <dbReference type="ARBA" id="ARBA00022737"/>
    </source>
</evidence>
<dbReference type="PROSITE" id="PS51873">
    <property type="entry name" value="TRIAD"/>
    <property type="match status" value="1"/>
</dbReference>
<dbReference type="AlphaFoldDB" id="A0A8K0KJD3"/>
<evidence type="ECO:0000256" key="6">
    <source>
        <dbReference type="ARBA" id="ARBA00022786"/>
    </source>
</evidence>
<evidence type="ECO:0000256" key="3">
    <source>
        <dbReference type="ARBA" id="ARBA00022723"/>
    </source>
</evidence>
<keyword evidence="7" id="KW-0862">Zinc</keyword>
<evidence type="ECO:0000259" key="9">
    <source>
        <dbReference type="PROSITE" id="PS50089"/>
    </source>
</evidence>
<reference evidence="11" key="1">
    <citation type="submission" date="2013-04" db="EMBL/GenBank/DDBJ databases">
        <authorList>
            <person name="Qu J."/>
            <person name="Murali S.C."/>
            <person name="Bandaranaike D."/>
            <person name="Bellair M."/>
            <person name="Blankenburg K."/>
            <person name="Chao H."/>
            <person name="Dinh H."/>
            <person name="Doddapaneni H."/>
            <person name="Downs B."/>
            <person name="Dugan-Rocha S."/>
            <person name="Elkadiri S."/>
            <person name="Gnanaolivu R.D."/>
            <person name="Hernandez B."/>
            <person name="Javaid M."/>
            <person name="Jayaseelan J.C."/>
            <person name="Lee S."/>
            <person name="Li M."/>
            <person name="Ming W."/>
            <person name="Munidasa M."/>
            <person name="Muniz J."/>
            <person name="Nguyen L."/>
            <person name="Ongeri F."/>
            <person name="Osuji N."/>
            <person name="Pu L.-L."/>
            <person name="Puazo M."/>
            <person name="Qu C."/>
            <person name="Quiroz J."/>
            <person name="Raj R."/>
            <person name="Weissenberger G."/>
            <person name="Xin Y."/>
            <person name="Zou X."/>
            <person name="Han Y."/>
            <person name="Richards S."/>
            <person name="Worley K."/>
            <person name="Muzny D."/>
            <person name="Gibbs R."/>
        </authorList>
    </citation>
    <scope>NUCLEOTIDE SEQUENCE</scope>
    <source>
        <strain evidence="11">Sampled in the wild</strain>
    </source>
</reference>
<keyword evidence="12" id="KW-1185">Reference proteome</keyword>
<dbReference type="CDD" id="cd20345">
    <property type="entry name" value="BRcat_RBR_HOIL1"/>
    <property type="match status" value="1"/>
</dbReference>
<evidence type="ECO:0000256" key="2">
    <source>
        <dbReference type="ARBA" id="ARBA00022679"/>
    </source>
</evidence>
<dbReference type="OrthoDB" id="261960at2759"/>
<dbReference type="CDD" id="cd16633">
    <property type="entry name" value="mRING-HC-C3HC3D_RBR_HOIL1"/>
    <property type="match status" value="1"/>
</dbReference>
<dbReference type="InterPro" id="IPR018957">
    <property type="entry name" value="Znf_C3HC4_RING-type"/>
</dbReference>
<dbReference type="Gene3D" id="3.30.40.10">
    <property type="entry name" value="Zinc/RING finger domain, C3HC4 (zinc finger)"/>
    <property type="match status" value="1"/>
</dbReference>